<keyword evidence="2" id="KW-0238">DNA-binding</keyword>
<dbReference type="SUPFAM" id="SSF46785">
    <property type="entry name" value="Winged helix' DNA-binding domain"/>
    <property type="match status" value="1"/>
</dbReference>
<keyword evidence="3" id="KW-0804">Transcription</keyword>
<dbReference type="InterPro" id="IPR036390">
    <property type="entry name" value="WH_DNA-bd_sf"/>
</dbReference>
<evidence type="ECO:0000256" key="3">
    <source>
        <dbReference type="ARBA" id="ARBA00023163"/>
    </source>
</evidence>
<dbReference type="PANTHER" id="PTHR38465">
    <property type="entry name" value="HTH-TYPE TRANSCRIPTIONAL REGULATOR MJ1563-RELATED"/>
    <property type="match status" value="1"/>
</dbReference>
<evidence type="ECO:0000313" key="4">
    <source>
        <dbReference type="EMBL" id="MFC3172818.1"/>
    </source>
</evidence>
<dbReference type="Gene3D" id="1.10.10.10">
    <property type="entry name" value="Winged helix-like DNA-binding domain superfamily/Winged helix DNA-binding domain"/>
    <property type="match status" value="1"/>
</dbReference>
<name>A0ABV7IJG9_9SPHN</name>
<accession>A0ABV7IJG9</accession>
<evidence type="ECO:0000256" key="1">
    <source>
        <dbReference type="ARBA" id="ARBA00023015"/>
    </source>
</evidence>
<keyword evidence="5" id="KW-1185">Reference proteome</keyword>
<evidence type="ECO:0000313" key="5">
    <source>
        <dbReference type="Proteomes" id="UP001595604"/>
    </source>
</evidence>
<gene>
    <name evidence="4" type="ORF">ACFOD9_00985</name>
</gene>
<comment type="caution">
    <text evidence="4">The sequence shown here is derived from an EMBL/GenBank/DDBJ whole genome shotgun (WGS) entry which is preliminary data.</text>
</comment>
<dbReference type="PANTHER" id="PTHR38465:SF2">
    <property type="entry name" value="HTH-TYPE TRANSCRIPTIONAL REGULATOR MMPR5"/>
    <property type="match status" value="1"/>
</dbReference>
<proteinExistence type="predicted"/>
<sequence>MNIVNRPEGHVATREFIDQLASLLAPWRVPATAGRLYAYLLLCDDPVSLEDIAADLDMSKAGAWNAARFLEQSGNIRRFSERGSKRIYFTRSHDMAPCQLDQMRAMGAVGRLLRDSADAVAQGPARDRLERIGGFCIGLEQMVAEAYEHHERQAAGNSVAAQD</sequence>
<dbReference type="Proteomes" id="UP001595604">
    <property type="component" value="Unassembled WGS sequence"/>
</dbReference>
<organism evidence="4 5">
    <name type="scientific">Novosphingobium bradum</name>
    <dbReference type="NCBI Taxonomy" id="1737444"/>
    <lineage>
        <taxon>Bacteria</taxon>
        <taxon>Pseudomonadati</taxon>
        <taxon>Pseudomonadota</taxon>
        <taxon>Alphaproteobacteria</taxon>
        <taxon>Sphingomonadales</taxon>
        <taxon>Sphingomonadaceae</taxon>
        <taxon>Novosphingobium</taxon>
    </lineage>
</organism>
<dbReference type="InterPro" id="IPR036388">
    <property type="entry name" value="WH-like_DNA-bd_sf"/>
</dbReference>
<protein>
    <submittedName>
        <fullName evidence="4">GbsR/MarR family transcriptional regulator</fullName>
    </submittedName>
</protein>
<dbReference type="EMBL" id="JBHRTQ010000001">
    <property type="protein sequence ID" value="MFC3172818.1"/>
    <property type="molecule type" value="Genomic_DNA"/>
</dbReference>
<reference evidence="5" key="1">
    <citation type="journal article" date="2019" name="Int. J. Syst. Evol. Microbiol.">
        <title>The Global Catalogue of Microorganisms (GCM) 10K type strain sequencing project: providing services to taxonomists for standard genome sequencing and annotation.</title>
        <authorList>
            <consortium name="The Broad Institute Genomics Platform"/>
            <consortium name="The Broad Institute Genome Sequencing Center for Infectious Disease"/>
            <person name="Wu L."/>
            <person name="Ma J."/>
        </authorList>
    </citation>
    <scope>NUCLEOTIDE SEQUENCE [LARGE SCALE GENOMIC DNA]</scope>
    <source>
        <strain evidence="5">KCTC 42984</strain>
    </source>
</reference>
<dbReference type="RefSeq" id="WP_379508214.1">
    <property type="nucleotide sequence ID" value="NZ_JBHRTQ010000001.1"/>
</dbReference>
<evidence type="ECO:0000256" key="2">
    <source>
        <dbReference type="ARBA" id="ARBA00023125"/>
    </source>
</evidence>
<dbReference type="InterPro" id="IPR052362">
    <property type="entry name" value="HTH-GbsR_regulator"/>
</dbReference>
<keyword evidence="1" id="KW-0805">Transcription regulation</keyword>